<name>A0ABX6A2W9_9MICO</name>
<dbReference type="CDD" id="cd17267">
    <property type="entry name" value="RMtype1_S_EcoAO83I-TRD1-CR1_like"/>
    <property type="match status" value="1"/>
</dbReference>
<dbReference type="InterPro" id="IPR044946">
    <property type="entry name" value="Restrct_endonuc_typeI_TRD_sf"/>
</dbReference>
<dbReference type="Pfam" id="PF01420">
    <property type="entry name" value="Methylase_S"/>
    <property type="match status" value="2"/>
</dbReference>
<gene>
    <name evidence="5" type="ORF">FOB48_00825</name>
</gene>
<dbReference type="EMBL" id="CP044108">
    <property type="protein sequence ID" value="QEU10989.1"/>
    <property type="molecule type" value="Genomic_DNA"/>
</dbReference>
<feature type="domain" description="Type I restriction modification DNA specificity" evidence="4">
    <location>
        <begin position="174"/>
        <end position="341"/>
    </location>
</feature>
<dbReference type="Proteomes" id="UP000323865">
    <property type="component" value="Chromosome"/>
</dbReference>
<dbReference type="SUPFAM" id="SSF116734">
    <property type="entry name" value="DNA methylase specificity domain"/>
    <property type="match status" value="2"/>
</dbReference>
<keyword evidence="2" id="KW-0680">Restriction system</keyword>
<dbReference type="RefSeq" id="WP_150332413.1">
    <property type="nucleotide sequence ID" value="NZ_CP044108.1"/>
</dbReference>
<dbReference type="InterPro" id="IPR000055">
    <property type="entry name" value="Restrct_endonuc_typeI_TRD"/>
</dbReference>
<protein>
    <recommendedName>
        <fullName evidence="4">Type I restriction modification DNA specificity domain-containing protein</fullName>
    </recommendedName>
</protein>
<dbReference type="Gene3D" id="1.10.287.1120">
    <property type="entry name" value="Bipartite methylase S protein"/>
    <property type="match status" value="1"/>
</dbReference>
<comment type="similarity">
    <text evidence="1">Belongs to the type-I restriction system S methylase family.</text>
</comment>
<proteinExistence type="inferred from homology"/>
<evidence type="ECO:0000313" key="6">
    <source>
        <dbReference type="Proteomes" id="UP000323865"/>
    </source>
</evidence>
<evidence type="ECO:0000259" key="4">
    <source>
        <dbReference type="Pfam" id="PF01420"/>
    </source>
</evidence>
<feature type="domain" description="Type I restriction modification DNA specificity" evidence="4">
    <location>
        <begin position="2"/>
        <end position="153"/>
    </location>
</feature>
<dbReference type="Gene3D" id="3.90.220.20">
    <property type="entry name" value="DNA methylase specificity domains"/>
    <property type="match status" value="2"/>
</dbReference>
<keyword evidence="6" id="KW-1185">Reference proteome</keyword>
<dbReference type="PANTHER" id="PTHR30408">
    <property type="entry name" value="TYPE-1 RESTRICTION ENZYME ECOKI SPECIFICITY PROTEIN"/>
    <property type="match status" value="1"/>
</dbReference>
<dbReference type="InterPro" id="IPR052021">
    <property type="entry name" value="Type-I_RS_S_subunit"/>
</dbReference>
<evidence type="ECO:0000256" key="3">
    <source>
        <dbReference type="ARBA" id="ARBA00023125"/>
    </source>
</evidence>
<dbReference type="PANTHER" id="PTHR30408:SF12">
    <property type="entry name" value="TYPE I RESTRICTION ENZYME MJAVIII SPECIFICITY SUBUNIT"/>
    <property type="match status" value="1"/>
</dbReference>
<evidence type="ECO:0000256" key="2">
    <source>
        <dbReference type="ARBA" id="ARBA00022747"/>
    </source>
</evidence>
<organism evidence="5 6">
    <name type="scientific">Dermabacter vaginalis</name>
    <dbReference type="NCBI Taxonomy" id="1630135"/>
    <lineage>
        <taxon>Bacteria</taxon>
        <taxon>Bacillati</taxon>
        <taxon>Actinomycetota</taxon>
        <taxon>Actinomycetes</taxon>
        <taxon>Micrococcales</taxon>
        <taxon>Dermabacteraceae</taxon>
        <taxon>Dermabacter</taxon>
    </lineage>
</organism>
<dbReference type="CDD" id="cd17256">
    <property type="entry name" value="RMtype1_S_EcoJA65PI-TRD1-CR1_like"/>
    <property type="match status" value="1"/>
</dbReference>
<evidence type="ECO:0000256" key="1">
    <source>
        <dbReference type="ARBA" id="ARBA00010923"/>
    </source>
</evidence>
<sequence>MSRWPEVSLGEICDFKYGKSLPAKHRDGGVFPVFGSNGVVGRHSLAQSDGPTIIIGRKGSFGEVNYSPDSCWPIDTTYYIDSSATSVDLKWLARLLPTLGLTEMNRAAAIPGLNREDAYRSKVLLPPLDEQRRIAAILDKADAIRTKRRQTLTQLDLCPTAIYSQTVAPDTPIIRLGDIAQVKGGKRLPKGVSYSDQRTAHAYIRVSDFRDGYISDEDMPFLDLATFEKLKRYTVEANDVVISIAGSIGITATIPKHLVGANLTENAARITPRSNAEAWHPEWVRMSLRSPGVQAQIRRATGQVTIGKLALFRIEDLQISLPSVSVQQRFAKRLNAVAELRRKIEMDLEHLDYLFASLQSRAFKGEL</sequence>
<accession>A0ABX6A2W9</accession>
<keyword evidence="3" id="KW-0238">DNA-binding</keyword>
<evidence type="ECO:0000313" key="5">
    <source>
        <dbReference type="EMBL" id="QEU10989.1"/>
    </source>
</evidence>
<reference evidence="5 6" key="1">
    <citation type="submission" date="2019-09" db="EMBL/GenBank/DDBJ databases">
        <title>FDA dAtabase for Regulatory Grade micrObial Sequences (FDA-ARGOS): Supporting development and validation of Infectious Disease Dx tests.</title>
        <authorList>
            <person name="Sciortino C."/>
            <person name="Tallon L."/>
            <person name="Sadzewicz L."/>
            <person name="Vavikolanu K."/>
            <person name="Mehta A."/>
            <person name="Aluvathingal J."/>
            <person name="Nadendla S."/>
            <person name="Nandy P."/>
            <person name="Geyer C."/>
            <person name="Yan Y."/>
            <person name="Sichtig H."/>
        </authorList>
    </citation>
    <scope>NUCLEOTIDE SEQUENCE [LARGE SCALE GENOMIC DNA]</scope>
    <source>
        <strain evidence="5 6">FDAARGOS_640</strain>
    </source>
</reference>